<organism evidence="1 2">
    <name type="scientific">Albula glossodonta</name>
    <name type="common">roundjaw bonefish</name>
    <dbReference type="NCBI Taxonomy" id="121402"/>
    <lineage>
        <taxon>Eukaryota</taxon>
        <taxon>Metazoa</taxon>
        <taxon>Chordata</taxon>
        <taxon>Craniata</taxon>
        <taxon>Vertebrata</taxon>
        <taxon>Euteleostomi</taxon>
        <taxon>Actinopterygii</taxon>
        <taxon>Neopterygii</taxon>
        <taxon>Teleostei</taxon>
        <taxon>Albuliformes</taxon>
        <taxon>Albulidae</taxon>
        <taxon>Albula</taxon>
    </lineage>
</organism>
<dbReference type="Proteomes" id="UP000824540">
    <property type="component" value="Unassembled WGS sequence"/>
</dbReference>
<dbReference type="EMBL" id="JAFBMS010000041">
    <property type="protein sequence ID" value="KAG9340691.1"/>
    <property type="molecule type" value="Genomic_DNA"/>
</dbReference>
<proteinExistence type="predicted"/>
<dbReference type="OrthoDB" id="8938395at2759"/>
<keyword evidence="2" id="KW-1185">Reference proteome</keyword>
<reference evidence="1" key="1">
    <citation type="thesis" date="2021" institute="BYU ScholarsArchive" country="Provo, UT, USA">
        <title>Applications of and Algorithms for Genome Assembly and Genomic Analyses with an Emphasis on Marine Teleosts.</title>
        <authorList>
            <person name="Pickett B.D."/>
        </authorList>
    </citation>
    <scope>NUCLEOTIDE SEQUENCE</scope>
    <source>
        <strain evidence="1">HI-2016</strain>
    </source>
</reference>
<evidence type="ECO:0000313" key="1">
    <source>
        <dbReference type="EMBL" id="KAG9340691.1"/>
    </source>
</evidence>
<accession>A0A8T2NNN5</accession>
<gene>
    <name evidence="1" type="ORF">JZ751_021265</name>
</gene>
<evidence type="ECO:0000313" key="2">
    <source>
        <dbReference type="Proteomes" id="UP000824540"/>
    </source>
</evidence>
<sequence>MSGWRACCIRSEIRRRMAESSSTDDGVGIDSFLMLSACTIHPLQLIQNAAARLVFNLPRDSHVTPLFKHLHWLPVAARIKFKNLTLAYSAANRMARTSSSHTRQPDHSDLQRQDVWHFLHSELWFPVYPVYIVSPR</sequence>
<comment type="caution">
    <text evidence="1">The sequence shown here is derived from an EMBL/GenBank/DDBJ whole genome shotgun (WGS) entry which is preliminary data.</text>
</comment>
<protein>
    <submittedName>
        <fullName evidence="1">Uncharacterized protein</fullName>
    </submittedName>
</protein>
<dbReference type="AlphaFoldDB" id="A0A8T2NNN5"/>
<name>A0A8T2NNN5_9TELE</name>